<keyword evidence="3" id="KW-1185">Reference proteome</keyword>
<dbReference type="PROSITE" id="PS51186">
    <property type="entry name" value="GNAT"/>
    <property type="match status" value="1"/>
</dbReference>
<proteinExistence type="predicted"/>
<protein>
    <submittedName>
        <fullName evidence="2">Acetyltransferase (GNAT) domain-containing protein</fullName>
    </submittedName>
</protein>
<dbReference type="Gene3D" id="3.40.630.30">
    <property type="match status" value="1"/>
</dbReference>
<feature type="domain" description="N-acetyltransferase" evidence="1">
    <location>
        <begin position="1"/>
        <end position="97"/>
    </location>
</feature>
<dbReference type="InterPro" id="IPR016181">
    <property type="entry name" value="Acyl_CoA_acyltransferase"/>
</dbReference>
<reference evidence="2 3" key="1">
    <citation type="submission" date="2016-10" db="EMBL/GenBank/DDBJ databases">
        <authorList>
            <person name="de Groot N.N."/>
        </authorList>
    </citation>
    <scope>NUCLEOTIDE SEQUENCE [LARGE SCALE GENOMIC DNA]</scope>
    <source>
        <strain evidence="2 3">ATCC 43154</strain>
    </source>
</reference>
<sequence length="109" mass="12071">MGRVQWVSVLLGKQQAGIAMLELAPPEFCYVADMIIASRFRRRGIGSWFLAAIEQYALGHGSKRLLLQAVAGTEAFYAARQFVSDPYVPIFLKKDLPILQRKVFSAGPG</sequence>
<gene>
    <name evidence="2" type="ORF">SAMN02982985_04139</name>
</gene>
<evidence type="ECO:0000259" key="1">
    <source>
        <dbReference type="PROSITE" id="PS51186"/>
    </source>
</evidence>
<evidence type="ECO:0000313" key="2">
    <source>
        <dbReference type="EMBL" id="SFM46527.1"/>
    </source>
</evidence>
<dbReference type="Proteomes" id="UP000199470">
    <property type="component" value="Unassembled WGS sequence"/>
</dbReference>
<keyword evidence="2" id="KW-0808">Transferase</keyword>
<dbReference type="GO" id="GO:0016747">
    <property type="term" value="F:acyltransferase activity, transferring groups other than amino-acyl groups"/>
    <property type="evidence" value="ECO:0007669"/>
    <property type="project" value="InterPro"/>
</dbReference>
<dbReference type="Pfam" id="PF00583">
    <property type="entry name" value="Acetyltransf_1"/>
    <property type="match status" value="1"/>
</dbReference>
<dbReference type="AlphaFoldDB" id="A0A1I4R2M9"/>
<name>A0A1I4R2M9_9BURK</name>
<dbReference type="SUPFAM" id="SSF55729">
    <property type="entry name" value="Acyl-CoA N-acyltransferases (Nat)"/>
    <property type="match status" value="1"/>
</dbReference>
<dbReference type="InterPro" id="IPR000182">
    <property type="entry name" value="GNAT_dom"/>
</dbReference>
<dbReference type="STRING" id="758825.SAMN02982985_04139"/>
<evidence type="ECO:0000313" key="3">
    <source>
        <dbReference type="Proteomes" id="UP000199470"/>
    </source>
</evidence>
<organism evidence="2 3">
    <name type="scientific">Rugamonas rubra</name>
    <dbReference type="NCBI Taxonomy" id="758825"/>
    <lineage>
        <taxon>Bacteria</taxon>
        <taxon>Pseudomonadati</taxon>
        <taxon>Pseudomonadota</taxon>
        <taxon>Betaproteobacteria</taxon>
        <taxon>Burkholderiales</taxon>
        <taxon>Oxalobacteraceae</taxon>
        <taxon>Telluria group</taxon>
        <taxon>Rugamonas</taxon>
    </lineage>
</organism>
<dbReference type="EMBL" id="FOTW01000021">
    <property type="protein sequence ID" value="SFM46527.1"/>
    <property type="molecule type" value="Genomic_DNA"/>
</dbReference>
<dbReference type="CDD" id="cd04301">
    <property type="entry name" value="NAT_SF"/>
    <property type="match status" value="1"/>
</dbReference>
<accession>A0A1I4R2M9</accession>